<sequence length="497" mass="55427">MSDWGQSRILKLWQCYIGIGDYVCSSLSPYSTGHTPYCNNSSKNISVNGVCRSLKEKTNTERSSVLKTKETKENSRADASRSRAVTETAAIPWISNSPNGYVGNTDLVHKERNSSSRDTEKEQNCISPCAAPLQTTANSENDCDWFLVQSEKAVDERSEAGLSDTSAPPEWADGPAIMNGKFFYLLKLCFDLPRIHENIDEEFNALADAAERLFLSEKKSLTQLGGSPPSPITTVHPMRSEQKKNLQKKQEASSINGKKILGPVGSQRNHGKQNSNRPSAFIEQLQKERKLAEDQYLRNKRLKGEKEEVWPGFNLKLPTLSEYFCDRDYDKQENNESVWQVPPVSTNNNWPPAPANDFVQQRSISTDANSYLAEAVRAFRLNPEAPPFIIENSSNFHSRPISLAAGPVFPPPNPTSSHRQKRSDFVHGMHHPDTYIDDPLGLSGSLFGRGSANIWANDPHSASGVTSQDNKSELDPNSAAVYWTEMFLADEEKKKCP</sequence>
<feature type="region of interest" description="Disordered" evidence="1">
    <location>
        <begin position="61"/>
        <end position="82"/>
    </location>
</feature>
<gene>
    <name evidence="2" type="ORF">OFLC_LOCUS3846</name>
</gene>
<feature type="compositionally biased region" description="Basic and acidic residues" evidence="1">
    <location>
        <begin position="238"/>
        <end position="251"/>
    </location>
</feature>
<proteinExistence type="predicted"/>
<reference evidence="2 3" key="2">
    <citation type="submission" date="2018-11" db="EMBL/GenBank/DDBJ databases">
        <authorList>
            <consortium name="Pathogen Informatics"/>
        </authorList>
    </citation>
    <scope>NUCLEOTIDE SEQUENCE [LARGE SCALE GENOMIC DNA]</scope>
</reference>
<name>A0A183H8N4_9BILA</name>
<organism evidence="4">
    <name type="scientific">Onchocerca flexuosa</name>
    <dbReference type="NCBI Taxonomy" id="387005"/>
    <lineage>
        <taxon>Eukaryota</taxon>
        <taxon>Metazoa</taxon>
        <taxon>Ecdysozoa</taxon>
        <taxon>Nematoda</taxon>
        <taxon>Chromadorea</taxon>
        <taxon>Rhabditida</taxon>
        <taxon>Spirurina</taxon>
        <taxon>Spiruromorpha</taxon>
        <taxon>Filarioidea</taxon>
        <taxon>Onchocercidae</taxon>
        <taxon>Onchocerca</taxon>
    </lineage>
</organism>
<evidence type="ECO:0000256" key="1">
    <source>
        <dbReference type="SAM" id="MobiDB-lite"/>
    </source>
</evidence>
<evidence type="ECO:0000313" key="4">
    <source>
        <dbReference type="WBParaSite" id="OFLC_0000384501-mRNA-1"/>
    </source>
</evidence>
<dbReference type="EMBL" id="UZAJ01002711">
    <property type="protein sequence ID" value="VDO37955.1"/>
    <property type="molecule type" value="Genomic_DNA"/>
</dbReference>
<reference evidence="4" key="1">
    <citation type="submission" date="2016-06" db="UniProtKB">
        <authorList>
            <consortium name="WormBaseParasite"/>
        </authorList>
    </citation>
    <scope>IDENTIFICATION</scope>
</reference>
<feature type="compositionally biased region" description="Polar residues" evidence="1">
    <location>
        <begin position="266"/>
        <end position="278"/>
    </location>
</feature>
<evidence type="ECO:0000313" key="3">
    <source>
        <dbReference type="Proteomes" id="UP000267606"/>
    </source>
</evidence>
<dbReference type="AlphaFoldDB" id="A0A183H8N4"/>
<accession>A0A183H8N4</accession>
<dbReference type="STRING" id="387005.A0A183H8N4"/>
<dbReference type="WBParaSite" id="OFLC_0000384501-mRNA-1">
    <property type="protein sequence ID" value="OFLC_0000384501-mRNA-1"/>
    <property type="gene ID" value="OFLC_0000384501"/>
</dbReference>
<feature type="compositionally biased region" description="Basic and acidic residues" evidence="1">
    <location>
        <begin position="67"/>
        <end position="81"/>
    </location>
</feature>
<evidence type="ECO:0000313" key="2">
    <source>
        <dbReference type="EMBL" id="VDO37955.1"/>
    </source>
</evidence>
<dbReference type="Proteomes" id="UP000267606">
    <property type="component" value="Unassembled WGS sequence"/>
</dbReference>
<feature type="region of interest" description="Disordered" evidence="1">
    <location>
        <begin position="221"/>
        <end position="278"/>
    </location>
</feature>
<keyword evidence="3" id="KW-1185">Reference proteome</keyword>
<protein>
    <submittedName>
        <fullName evidence="2 4">Uncharacterized protein</fullName>
    </submittedName>
</protein>